<comment type="caution">
    <text evidence="3">The sequence shown here is derived from an EMBL/GenBank/DDBJ whole genome shotgun (WGS) entry which is preliminary data.</text>
</comment>
<feature type="compositionally biased region" description="Basic and acidic residues" evidence="1">
    <location>
        <begin position="398"/>
        <end position="655"/>
    </location>
</feature>
<dbReference type="Gene3D" id="3.80.10.10">
    <property type="entry name" value="Ribonuclease Inhibitor"/>
    <property type="match status" value="1"/>
</dbReference>
<keyword evidence="4" id="KW-1185">Reference proteome</keyword>
<feature type="compositionally biased region" description="Basic and acidic residues" evidence="1">
    <location>
        <begin position="45"/>
        <end position="54"/>
    </location>
</feature>
<feature type="compositionally biased region" description="Basic and acidic residues" evidence="1">
    <location>
        <begin position="670"/>
        <end position="685"/>
    </location>
</feature>
<feature type="region of interest" description="Disordered" evidence="1">
    <location>
        <begin position="1761"/>
        <end position="1813"/>
    </location>
</feature>
<feature type="compositionally biased region" description="Basic and acidic residues" evidence="1">
    <location>
        <begin position="237"/>
        <end position="252"/>
    </location>
</feature>
<feature type="compositionally biased region" description="Basic and acidic residues" evidence="1">
    <location>
        <begin position="1129"/>
        <end position="1140"/>
    </location>
</feature>
<dbReference type="SUPFAM" id="SSF82199">
    <property type="entry name" value="SET domain"/>
    <property type="match status" value="1"/>
</dbReference>
<feature type="domain" description="SET" evidence="2">
    <location>
        <begin position="2001"/>
        <end position="2140"/>
    </location>
</feature>
<dbReference type="InterPro" id="IPR032675">
    <property type="entry name" value="LRR_dom_sf"/>
</dbReference>
<dbReference type="InterPro" id="IPR001214">
    <property type="entry name" value="SET_dom"/>
</dbReference>
<dbReference type="Pfam" id="PF00856">
    <property type="entry name" value="SET"/>
    <property type="match status" value="1"/>
</dbReference>
<feature type="compositionally biased region" description="Basic and acidic residues" evidence="1">
    <location>
        <begin position="265"/>
        <end position="285"/>
    </location>
</feature>
<feature type="compositionally biased region" description="Basic residues" evidence="1">
    <location>
        <begin position="656"/>
        <end position="669"/>
    </location>
</feature>
<feature type="compositionally biased region" description="Basic and acidic residues" evidence="1">
    <location>
        <begin position="175"/>
        <end position="197"/>
    </location>
</feature>
<evidence type="ECO:0000313" key="4">
    <source>
        <dbReference type="Proteomes" id="UP000825729"/>
    </source>
</evidence>
<feature type="compositionally biased region" description="Polar residues" evidence="1">
    <location>
        <begin position="1142"/>
        <end position="1159"/>
    </location>
</feature>
<evidence type="ECO:0000256" key="1">
    <source>
        <dbReference type="SAM" id="MobiDB-lite"/>
    </source>
</evidence>
<feature type="compositionally biased region" description="Polar residues" evidence="1">
    <location>
        <begin position="726"/>
        <end position="745"/>
    </location>
</feature>
<evidence type="ECO:0000313" key="3">
    <source>
        <dbReference type="EMBL" id="KAG9454280.1"/>
    </source>
</evidence>
<dbReference type="CDD" id="cd10531">
    <property type="entry name" value="SET_SETD2-like"/>
    <property type="match status" value="1"/>
</dbReference>
<protein>
    <recommendedName>
        <fullName evidence="2">SET domain-containing protein</fullName>
    </recommendedName>
</protein>
<feature type="compositionally biased region" description="Acidic residues" evidence="1">
    <location>
        <begin position="1769"/>
        <end position="1781"/>
    </location>
</feature>
<sequence>MERFPISETFCGGNGGFSSKTLQFVDLPRMPEKKMELEEEESNYEETHGSHWEKGEIAASKALKTEVENGEIVPEQVQTGEIENGEIVLDKPRTWEIENGEFVPENCQKNELEKGEFIPDKWQREPEKGEILDERGRKAELEKGEFVPDKSRRSEMGRLPKGEVVKEVCGSGRGRKWELEKGEILPEKGRKDRDRSSGGDFSLGQKNTPSSRWDAAREAEFNRSSSERRKRSTSRWDPVHDRDTKSSLRADDELGAYKTDHTRKHQGDYSDRSGSKVRRLSDDNNRTSYSNKLHSRSLADRSYRNSSTSSSSSRVSSSLRQSSSRHHDMSSSSKGAQDRHGRSPSNLERSPYDRARRHDHKDCSPDLPLHDRVQHNENRERTPGHMQRSPHDKGRHQDHRDQTPGHKERSPHDRGRIERSPHDRGRIERSPHDRGRIERSPHDRGRIERSPHDRGRIERSPHNRVRMERTPHERGRMERSPHDRGRAERSAHDRGRAERSPHDRGRAERSPHDRGRAERSPHDRGRAERSPHDRGRAERSPHDRGRAERSPHDGEGLSERSPLDRGRGERSPLDRGRVERSPHDRGRVERSPPDRKRAERSPNDRRRAERSPNDRRRAERSPNDRRRAERSPNEKGRRHDRRDRTPGCHEHSPHDRSHHRDHRDHRVHQDHRDHSDRRDHRDRTPQRSPHNRGRPAIRKSGESDRRNIRYEEKYGQRDVGGKDSHWNPSSRHANGSNNCRDSKANNQPYIDKELENPNVVSSELCPVSEAPEDFVSMEEDMDICDTPPHVSNADDSTLGKWFFLDHYGIEQGPSKLCDLKKFVEEGFLQSDHLIKHSESDRWVTVENAASPLVSVNFQSIISDNVTQLVNPPEAPGNLLVDSGDVMSPTGECKYGDDSGEPGYVDDFQIDERVEVLMMKHPLVPGNELEVVGDALGATFEHVEWEKWDCCEGFNRFQRGGCPETVVHSRDNDLGRVSEAMPKETMDARYIIPFEKEHPFLNVDTSDWCANLWSFKGGDWKRSDEAPQDRAFRKKIVLNEGYPLCQVSKSGYEDPRWSRKDDLYSISRSRKLDIPVWAFSCPDEKNDANGSVRPTQLKPAVPRGVKGTVLPVVRINACVVRDHVPVVSDSRLKSRGSDHHNSSRTVRSFSTGTDSKSSLTDGGISRSRKGLEHDGTQSLHKCRSGVKTPKDRVCKIDELELNLGDWYYLDGAGHEHGPASFLELQALAEKGVILKQSSVFRKTDNLWVPVTSLTTSTAVSAQEGKGETMASSSSSSFHSFHPQFVGYTRGKVHELVMKSYKNREFAAAINEVLDPWISAKQPKKGPAFNTQDSSGQKNWRSEDELIEDLQARLKHDVSFEDLYGEASFDLENNQYANPPAEIENWGELNGSVLARVFHFLRTDFKSLAFSAATCKSWNRAVKVYRSISRQVDFSPLGSQCTDTMFWNILKDYDQTKLTSIILTGCTDISPGTLEEVLRSYPSISSVDVIGCSQFREHYTSFKNVDWIRGHVVQNVKSLEEPYSKMRSLKQLTEKNYLTSKTYSDGDSFGQEFMYSKASESYTFQQSSYKRRKLLAARKAPALLSREAQIRQLLRRKEERVYKRTEEFLAVTLRDIMKANTLELFVPKVAEIENKMRNGYYLAQRGLGSVRDDISRICREALKARTKADTKEEINRTIMLFLKLAGSLDDSSKASNHERDEMMKSLKDGHVTALASATSKHKKKHNKVASERKGTRSAASCANGGVDRGEYVTDREIRRRLNKLNKKSLDSESETSDDLGPSEEDSRGDGESTNSDTESDHDLHAGSTGGDLRGNGLSFIDDEAFDSVAGEREWGARMTKASLVPPVTRKYEVIDHYVIVADEEEVQRKMRVSLPDDYAEKLKAQKNNNEEADMDFPEVKDYKPRKKLGDEVLEQEVYGIDPYTHNLLLDSMPEESPEWSLSDKHLFIEETLLRTLNKQVRQFTGGVSTPMTYPLQPVIKEILSDAEVCGDIRIIKMGNCILKAMQARPDDNYVAYRKGLGVVCNKEEGFTEDDFVVEFLGEVYPSWKWFEKQDGIRSLQKNSKDPAPEFYNIYLERPKGDRDGYDLVVVDAMHKANYASRICHSCRPNCEAKVTAVDGQYQIGIYTLRPIGYGEEITFDYNSVTESKEEYEASVCLCGSQVCRGSYLNLTGEGAFQKVLKDCHGILDRHQLLLEACELNSVSEEDLADLGRAGLSTCLLSGLPDWLIAYSARVVRFINFERTKLPDEILNYNLEEKRKFFSDISLEVEKGDAEIQAEGVCNQRLQNLALTLDKVRYVMRRVFGDPKLAPPPLEKLSPEALVSVLWKGEGSLVEELLQCMAPHMEDDILHELRSKIHAHDPTGSGDLQREIRKSLLWLRDEIRSLPCSYKCRNDAAADLVHLYAYTKCFFRVRDYKIVTSEPVYISPLDLGPKYTDKLGTGFQEYCKTYGESYCLGKLIYWYDQTHPDPDRVLARCRRGCLTMPDIASFYYKFQKPPGERVYGPRTVRFMLARMEKQTQRPWPKDRIWQFKSFPRVLGSPMMDAVLRKSPLDKEMVFFSVS</sequence>
<dbReference type="Pfam" id="PF25531">
    <property type="entry name" value="GYF_ATXR3"/>
    <property type="match status" value="2"/>
</dbReference>
<dbReference type="Gene3D" id="3.30.1490.40">
    <property type="match status" value="1"/>
</dbReference>
<dbReference type="Proteomes" id="UP000825729">
    <property type="component" value="Unassembled WGS sequence"/>
</dbReference>
<feature type="region of interest" description="Disordered" evidence="1">
    <location>
        <begin position="117"/>
        <end position="745"/>
    </location>
</feature>
<feature type="compositionally biased region" description="Basic and acidic residues" evidence="1">
    <location>
        <begin position="117"/>
        <end position="166"/>
    </location>
</feature>
<feature type="region of interest" description="Disordered" evidence="1">
    <location>
        <begin position="1714"/>
        <end position="1745"/>
    </location>
</feature>
<evidence type="ECO:0000259" key="2">
    <source>
        <dbReference type="PROSITE" id="PS50280"/>
    </source>
</evidence>
<dbReference type="Gene3D" id="2.170.270.10">
    <property type="entry name" value="SET domain"/>
    <property type="match status" value="1"/>
</dbReference>
<feature type="compositionally biased region" description="Basic and acidic residues" evidence="1">
    <location>
        <begin position="699"/>
        <end position="725"/>
    </location>
</feature>
<feature type="compositionally biased region" description="Low complexity" evidence="1">
    <location>
        <begin position="304"/>
        <end position="322"/>
    </location>
</feature>
<feature type="compositionally biased region" description="Basic and acidic residues" evidence="1">
    <location>
        <begin position="350"/>
        <end position="383"/>
    </location>
</feature>
<dbReference type="EMBL" id="JAINDJ010000003">
    <property type="protein sequence ID" value="KAG9454280.1"/>
    <property type="molecule type" value="Genomic_DNA"/>
</dbReference>
<dbReference type="Pfam" id="PF19633">
    <property type="entry name" value="SDG2_C"/>
    <property type="match status" value="1"/>
</dbReference>
<feature type="region of interest" description="Disordered" evidence="1">
    <location>
        <begin position="1129"/>
        <end position="1183"/>
    </location>
</feature>
<dbReference type="SMART" id="SM00317">
    <property type="entry name" value="SET"/>
    <property type="match status" value="1"/>
</dbReference>
<dbReference type="PROSITE" id="PS50280">
    <property type="entry name" value="SET"/>
    <property type="match status" value="1"/>
</dbReference>
<organism evidence="3 4">
    <name type="scientific">Aristolochia fimbriata</name>
    <name type="common">White veined hardy Dutchman's pipe vine</name>
    <dbReference type="NCBI Taxonomy" id="158543"/>
    <lineage>
        <taxon>Eukaryota</taxon>
        <taxon>Viridiplantae</taxon>
        <taxon>Streptophyta</taxon>
        <taxon>Embryophyta</taxon>
        <taxon>Tracheophyta</taxon>
        <taxon>Spermatophyta</taxon>
        <taxon>Magnoliopsida</taxon>
        <taxon>Magnoliidae</taxon>
        <taxon>Piperales</taxon>
        <taxon>Aristolochiaceae</taxon>
        <taxon>Aristolochia</taxon>
    </lineage>
</organism>
<proteinExistence type="predicted"/>
<name>A0AAV7EZE8_ARIFI</name>
<dbReference type="InterPro" id="IPR057851">
    <property type="entry name" value="ATXR3_GYF"/>
</dbReference>
<reference evidence="3 4" key="1">
    <citation type="submission" date="2021-07" db="EMBL/GenBank/DDBJ databases">
        <title>The Aristolochia fimbriata genome: insights into angiosperm evolution, floral development and chemical biosynthesis.</title>
        <authorList>
            <person name="Jiao Y."/>
        </authorList>
    </citation>
    <scope>NUCLEOTIDE SEQUENCE [LARGE SCALE GENOMIC DNA]</scope>
    <source>
        <strain evidence="3">IBCAS-2021</strain>
        <tissue evidence="3">Leaf</tissue>
    </source>
</reference>
<dbReference type="SUPFAM" id="SSF55277">
    <property type="entry name" value="GYF domain"/>
    <property type="match status" value="1"/>
</dbReference>
<dbReference type="PANTHER" id="PTHR46655:SF1">
    <property type="entry name" value="HISTONE-LYSINE N-METHYLTRANSFERASE ATXR3"/>
    <property type="match status" value="1"/>
</dbReference>
<feature type="region of interest" description="Disordered" evidence="1">
    <location>
        <begin position="35"/>
        <end position="54"/>
    </location>
</feature>
<dbReference type="InterPro" id="IPR046341">
    <property type="entry name" value="SET_dom_sf"/>
</dbReference>
<dbReference type="PANTHER" id="PTHR46655">
    <property type="entry name" value="HISTONE-LYSINE N-METHYLTRANSFERASE ATXR3"/>
    <property type="match status" value="1"/>
</dbReference>
<accession>A0AAV7EZE8</accession>
<dbReference type="InterPro" id="IPR035445">
    <property type="entry name" value="GYF-like_dom_sf"/>
</dbReference>
<dbReference type="InterPro" id="IPR045606">
    <property type="entry name" value="ATXR3_C"/>
</dbReference>
<gene>
    <name evidence="3" type="ORF">H6P81_007184</name>
</gene>
<feature type="compositionally biased region" description="Basic and acidic residues" evidence="1">
    <location>
        <begin position="214"/>
        <end position="227"/>
    </location>
</feature>